<dbReference type="UniPathway" id="UPA00219"/>
<accession>A0A0K2SLK7</accession>
<dbReference type="GO" id="GO:0051301">
    <property type="term" value="P:cell division"/>
    <property type="evidence" value="ECO:0007669"/>
    <property type="project" value="UniProtKB-KW"/>
</dbReference>
<dbReference type="EC" id="2.5.1.7" evidence="12"/>
<dbReference type="CDD" id="cd01555">
    <property type="entry name" value="UdpNAET"/>
    <property type="match status" value="1"/>
</dbReference>
<feature type="active site" description="Proton donor" evidence="12">
    <location>
        <position position="117"/>
    </location>
</feature>
<sequence length="446" mass="48019">MSVYRIEGGRRLEGHLPVSGAKNASLKLMAAALMADGPTVLERVPRITDIETMTQVLDALGARCRWLGEHVLEIDPRGISRWEPPDRLVRRMRASLQVMGPLLAKLGRARLTYPGGCSIGARPIDLHLEGFREMGAQVVDEGGYVEASMTTPRDACIHLDYPSVGATENLICAAALGGRSVRILNAAREPEVEELGRFLNRMGARVRGAGQGTVEVEGVRRLMGIRHAVIPDRIEAGTYLLAGAITLGHVEVGPVVPEHVEAVVARLRAAGCRVTWEEPSVRNGTPGNGAPAEEGRPREARVVLRAAQRPRALQIRTQPHPGFPTDLQPQVMAYLCLAQGTSLVTETVHTARFNHVDEFNRLGASIQVEGRTAVIRGVPRLTGSIVEAGDLRAGAGLVLAGLAAEGTTRVEGIEHVRRGYEDLAGRLRAAGAEVYEEDGQLAEVWA</sequence>
<keyword evidence="8 12" id="KW-0131">Cell cycle</keyword>
<feature type="binding site" evidence="12">
    <location>
        <begin position="122"/>
        <end position="126"/>
    </location>
    <ligand>
        <name>UDP-N-acetyl-alpha-D-glucosamine</name>
        <dbReference type="ChEBI" id="CHEBI:57705"/>
    </ligand>
</feature>
<evidence type="ECO:0000256" key="4">
    <source>
        <dbReference type="ARBA" id="ARBA00022618"/>
    </source>
</evidence>
<keyword evidence="6 12" id="KW-0133">Cell shape</keyword>
<dbReference type="PANTHER" id="PTHR43783:SF1">
    <property type="entry name" value="UDP-N-ACETYLGLUCOSAMINE 1-CARBOXYVINYLTRANSFERASE"/>
    <property type="match status" value="1"/>
</dbReference>
<evidence type="ECO:0000256" key="12">
    <source>
        <dbReference type="HAMAP-Rule" id="MF_00111"/>
    </source>
</evidence>
<evidence type="ECO:0000313" key="14">
    <source>
        <dbReference type="EMBL" id="BAS27704.1"/>
    </source>
</evidence>
<dbReference type="Pfam" id="PF00275">
    <property type="entry name" value="EPSP_synthase"/>
    <property type="match status" value="1"/>
</dbReference>
<dbReference type="SUPFAM" id="SSF55205">
    <property type="entry name" value="EPT/RTPC-like"/>
    <property type="match status" value="1"/>
</dbReference>
<dbReference type="NCBIfam" id="TIGR01072">
    <property type="entry name" value="murA"/>
    <property type="match status" value="1"/>
</dbReference>
<evidence type="ECO:0000256" key="2">
    <source>
        <dbReference type="ARBA" id="ARBA00004752"/>
    </source>
</evidence>
<evidence type="ECO:0000259" key="13">
    <source>
        <dbReference type="Pfam" id="PF00275"/>
    </source>
</evidence>
<dbReference type="PATRIC" id="fig|1555112.3.peg.1894"/>
<evidence type="ECO:0000256" key="10">
    <source>
        <dbReference type="ARBA" id="ARBA00038367"/>
    </source>
</evidence>
<dbReference type="HAMAP" id="MF_00111">
    <property type="entry name" value="MurA"/>
    <property type="match status" value="1"/>
</dbReference>
<dbReference type="NCBIfam" id="NF006873">
    <property type="entry name" value="PRK09369.1"/>
    <property type="match status" value="1"/>
</dbReference>
<keyword evidence="3 12" id="KW-0963">Cytoplasm</keyword>
<dbReference type="GO" id="GO:0071555">
    <property type="term" value="P:cell wall organization"/>
    <property type="evidence" value="ECO:0007669"/>
    <property type="project" value="UniProtKB-KW"/>
</dbReference>
<comment type="similarity">
    <text evidence="10 12">Belongs to the EPSP synthase family. MurA subfamily.</text>
</comment>
<name>A0A0K2SLK7_LIMPI</name>
<organism evidence="14 15">
    <name type="scientific">Limnochorda pilosa</name>
    <dbReference type="NCBI Taxonomy" id="1555112"/>
    <lineage>
        <taxon>Bacteria</taxon>
        <taxon>Bacillati</taxon>
        <taxon>Bacillota</taxon>
        <taxon>Limnochordia</taxon>
        <taxon>Limnochordales</taxon>
        <taxon>Limnochordaceae</taxon>
        <taxon>Limnochorda</taxon>
    </lineage>
</organism>
<dbReference type="Proteomes" id="UP000065807">
    <property type="component" value="Chromosome"/>
</dbReference>
<feature type="binding site" evidence="12">
    <location>
        <position position="326"/>
    </location>
    <ligand>
        <name>UDP-N-acetyl-alpha-D-glucosamine</name>
        <dbReference type="ChEBI" id="CHEBI:57705"/>
    </ligand>
</feature>
<evidence type="ECO:0000256" key="6">
    <source>
        <dbReference type="ARBA" id="ARBA00022960"/>
    </source>
</evidence>
<feature type="binding site" evidence="12">
    <location>
        <begin position="22"/>
        <end position="23"/>
    </location>
    <ligand>
        <name>phosphoenolpyruvate</name>
        <dbReference type="ChEBI" id="CHEBI:58702"/>
    </ligand>
</feature>
<dbReference type="PANTHER" id="PTHR43783">
    <property type="entry name" value="UDP-N-ACETYLGLUCOSAMINE 1-CARBOXYVINYLTRANSFERASE"/>
    <property type="match status" value="1"/>
</dbReference>
<dbReference type="EMBL" id="AP014924">
    <property type="protein sequence ID" value="BAS27704.1"/>
    <property type="molecule type" value="Genomic_DNA"/>
</dbReference>
<dbReference type="GO" id="GO:0008360">
    <property type="term" value="P:regulation of cell shape"/>
    <property type="evidence" value="ECO:0007669"/>
    <property type="project" value="UniProtKB-KW"/>
</dbReference>
<keyword evidence="7 12" id="KW-0573">Peptidoglycan synthesis</keyword>
<evidence type="ECO:0000256" key="11">
    <source>
        <dbReference type="ARBA" id="ARBA00047527"/>
    </source>
</evidence>
<reference evidence="15" key="1">
    <citation type="submission" date="2015-07" db="EMBL/GenBank/DDBJ databases">
        <title>Complete genome sequence and phylogenetic analysis of Limnochorda pilosa.</title>
        <authorList>
            <person name="Watanabe M."/>
            <person name="Kojima H."/>
            <person name="Fukui M."/>
        </authorList>
    </citation>
    <scope>NUCLEOTIDE SEQUENCE [LARGE SCALE GENOMIC DNA]</scope>
    <source>
        <strain evidence="15">HC45</strain>
    </source>
</reference>
<dbReference type="RefSeq" id="WP_068136935.1">
    <property type="nucleotide sequence ID" value="NZ_AP014924.1"/>
</dbReference>
<dbReference type="Gene3D" id="3.65.10.10">
    <property type="entry name" value="Enolpyruvate transferase domain"/>
    <property type="match status" value="2"/>
</dbReference>
<dbReference type="GO" id="GO:0008760">
    <property type="term" value="F:UDP-N-acetylglucosamine 1-carboxyvinyltransferase activity"/>
    <property type="evidence" value="ECO:0007669"/>
    <property type="project" value="UniProtKB-UniRule"/>
</dbReference>
<feature type="binding site" evidence="12">
    <location>
        <position position="93"/>
    </location>
    <ligand>
        <name>UDP-N-acetyl-alpha-D-glucosamine</name>
        <dbReference type="ChEBI" id="CHEBI:57705"/>
    </ligand>
</feature>
<comment type="caution">
    <text evidence="12">Lacks conserved residue(s) required for the propagation of feature annotation.</text>
</comment>
<comment type="function">
    <text evidence="12">Cell wall formation. Adds enolpyruvyl to UDP-N-acetylglucosamine.</text>
</comment>
<dbReference type="InterPro" id="IPR013792">
    <property type="entry name" value="RNA3'P_cycl/enolpyr_Trfase_a/b"/>
</dbReference>
<dbReference type="KEGG" id="lpil:LIP_1861"/>
<evidence type="ECO:0000256" key="7">
    <source>
        <dbReference type="ARBA" id="ARBA00022984"/>
    </source>
</evidence>
<keyword evidence="9 12" id="KW-0961">Cell wall biogenesis/degradation</keyword>
<dbReference type="GO" id="GO:0009252">
    <property type="term" value="P:peptidoglycan biosynthetic process"/>
    <property type="evidence" value="ECO:0007669"/>
    <property type="project" value="UniProtKB-UniRule"/>
</dbReference>
<dbReference type="OrthoDB" id="9803760at2"/>
<dbReference type="InterPro" id="IPR005750">
    <property type="entry name" value="UDP_GlcNAc_COvinyl_MurA"/>
</dbReference>
<evidence type="ECO:0000313" key="15">
    <source>
        <dbReference type="Proteomes" id="UP000065807"/>
    </source>
</evidence>
<reference evidence="15" key="2">
    <citation type="journal article" date="2016" name="Int. J. Syst. Evol. Microbiol.">
        <title>Complete genome sequence and cell structure of Limnochorda pilosa, a Gram-negative spore-former within the phylum Firmicutes.</title>
        <authorList>
            <person name="Watanabe M."/>
            <person name="Kojima H."/>
            <person name="Fukui M."/>
        </authorList>
    </citation>
    <scope>NUCLEOTIDE SEQUENCE [LARGE SCALE GENOMIC DNA]</scope>
    <source>
        <strain evidence="15">HC45</strain>
    </source>
</reference>
<feature type="domain" description="Enolpyruvate transferase" evidence="13">
    <location>
        <begin position="7"/>
        <end position="424"/>
    </location>
</feature>
<keyword evidence="15" id="KW-1185">Reference proteome</keyword>
<dbReference type="InterPro" id="IPR001986">
    <property type="entry name" value="Enolpyruvate_Tfrase_dom"/>
</dbReference>
<comment type="subcellular location">
    <subcellularLocation>
        <location evidence="1 12">Cytoplasm</location>
    </subcellularLocation>
</comment>
<evidence type="ECO:0000256" key="5">
    <source>
        <dbReference type="ARBA" id="ARBA00022679"/>
    </source>
</evidence>
<evidence type="ECO:0000256" key="8">
    <source>
        <dbReference type="ARBA" id="ARBA00023306"/>
    </source>
</evidence>
<protein>
    <recommendedName>
        <fullName evidence="12">UDP-N-acetylglucosamine 1-carboxyvinyltransferase</fullName>
        <ecNumber evidence="12">2.5.1.7</ecNumber>
    </recommendedName>
    <alternativeName>
        <fullName evidence="12">Enoylpyruvate transferase</fullName>
    </alternativeName>
    <alternativeName>
        <fullName evidence="12">UDP-N-acetylglucosamine enolpyruvyl transferase</fullName>
        <shortName evidence="12">EPT</shortName>
    </alternativeName>
</protein>
<keyword evidence="4 12" id="KW-0132">Cell division</keyword>
<dbReference type="InterPro" id="IPR036968">
    <property type="entry name" value="Enolpyruvate_Tfrase_sf"/>
</dbReference>
<proteinExistence type="inferred from homology"/>
<evidence type="ECO:0000256" key="3">
    <source>
        <dbReference type="ARBA" id="ARBA00022490"/>
    </source>
</evidence>
<comment type="pathway">
    <text evidence="2 12">Cell wall biogenesis; peptidoglycan biosynthesis.</text>
</comment>
<feature type="modified residue" description="2-(S-cysteinyl)pyruvic acid O-phosphothioketal" evidence="12">
    <location>
        <position position="117"/>
    </location>
</feature>
<dbReference type="GO" id="GO:0005737">
    <property type="term" value="C:cytoplasm"/>
    <property type="evidence" value="ECO:0007669"/>
    <property type="project" value="UniProtKB-SubCell"/>
</dbReference>
<comment type="catalytic activity">
    <reaction evidence="11 12">
        <text>phosphoenolpyruvate + UDP-N-acetyl-alpha-D-glucosamine = UDP-N-acetyl-3-O-(1-carboxyvinyl)-alpha-D-glucosamine + phosphate</text>
        <dbReference type="Rhea" id="RHEA:18681"/>
        <dbReference type="ChEBI" id="CHEBI:43474"/>
        <dbReference type="ChEBI" id="CHEBI:57705"/>
        <dbReference type="ChEBI" id="CHEBI:58702"/>
        <dbReference type="ChEBI" id="CHEBI:68483"/>
        <dbReference type="EC" id="2.5.1.7"/>
    </reaction>
</comment>
<dbReference type="GO" id="GO:0019277">
    <property type="term" value="P:UDP-N-acetylgalactosamine biosynthetic process"/>
    <property type="evidence" value="ECO:0007669"/>
    <property type="project" value="InterPro"/>
</dbReference>
<evidence type="ECO:0000256" key="1">
    <source>
        <dbReference type="ARBA" id="ARBA00004496"/>
    </source>
</evidence>
<dbReference type="STRING" id="1555112.LIP_1861"/>
<dbReference type="AlphaFoldDB" id="A0A0K2SLK7"/>
<keyword evidence="5 12" id="KW-0808">Transferase</keyword>
<feature type="binding site" evidence="12">
    <location>
        <position position="348"/>
    </location>
    <ligand>
        <name>UDP-N-acetyl-alpha-D-glucosamine</name>
        <dbReference type="ChEBI" id="CHEBI:57705"/>
    </ligand>
</feature>
<dbReference type="InterPro" id="IPR050068">
    <property type="entry name" value="MurA_subfamily"/>
</dbReference>
<evidence type="ECO:0000256" key="9">
    <source>
        <dbReference type="ARBA" id="ARBA00023316"/>
    </source>
</evidence>
<gene>
    <name evidence="12" type="primary">murA</name>
    <name evidence="14" type="ORF">LIP_1861</name>
</gene>
<keyword evidence="12" id="KW-0670">Pyruvate</keyword>